<dbReference type="InterPro" id="IPR050166">
    <property type="entry name" value="ABC_transporter_ATP-bind"/>
</dbReference>
<reference evidence="8" key="1">
    <citation type="submission" date="2022-07" db="EMBL/GenBank/DDBJ databases">
        <title>Enhanced cultured diversity of the mouse gut microbiota enables custom-made synthetic communities.</title>
        <authorList>
            <person name="Afrizal A."/>
        </authorList>
    </citation>
    <scope>NUCLEOTIDE SEQUENCE</scope>
    <source>
        <strain evidence="8">DSM 28593</strain>
    </source>
</reference>
<dbReference type="GO" id="GO:0016887">
    <property type="term" value="F:ATP hydrolysis activity"/>
    <property type="evidence" value="ECO:0007669"/>
    <property type="project" value="InterPro"/>
</dbReference>
<feature type="domain" description="ABC transporter" evidence="7">
    <location>
        <begin position="2"/>
        <end position="249"/>
    </location>
</feature>
<evidence type="ECO:0000256" key="3">
    <source>
        <dbReference type="ARBA" id="ARBA00022475"/>
    </source>
</evidence>
<comment type="caution">
    <text evidence="8">The sequence shown here is derived from an EMBL/GenBank/DDBJ whole genome shotgun (WGS) entry which is preliminary data.</text>
</comment>
<dbReference type="PANTHER" id="PTHR42788">
    <property type="entry name" value="TAURINE IMPORT ATP-BINDING PROTEIN-RELATED"/>
    <property type="match status" value="1"/>
</dbReference>
<evidence type="ECO:0000256" key="5">
    <source>
        <dbReference type="ARBA" id="ARBA00022840"/>
    </source>
</evidence>
<dbReference type="InterPro" id="IPR003439">
    <property type="entry name" value="ABC_transporter-like_ATP-bd"/>
</dbReference>
<dbReference type="PROSITE" id="PS50893">
    <property type="entry name" value="ABC_TRANSPORTER_2"/>
    <property type="match status" value="1"/>
</dbReference>
<keyword evidence="3" id="KW-1003">Cell membrane</keyword>
<dbReference type="InterPro" id="IPR027417">
    <property type="entry name" value="P-loop_NTPase"/>
</dbReference>
<keyword evidence="6" id="KW-0472">Membrane</keyword>
<dbReference type="GO" id="GO:0005886">
    <property type="term" value="C:plasma membrane"/>
    <property type="evidence" value="ECO:0007669"/>
    <property type="project" value="UniProtKB-SubCell"/>
</dbReference>
<dbReference type="Proteomes" id="UP001205748">
    <property type="component" value="Unassembled WGS sequence"/>
</dbReference>
<dbReference type="SUPFAM" id="SSF52540">
    <property type="entry name" value="P-loop containing nucleoside triphosphate hydrolases"/>
    <property type="match status" value="1"/>
</dbReference>
<dbReference type="SMART" id="SM00382">
    <property type="entry name" value="AAA"/>
    <property type="match status" value="1"/>
</dbReference>
<comment type="subcellular location">
    <subcellularLocation>
        <location evidence="1">Cell membrane</location>
        <topology evidence="1">Peripheral membrane protein</topology>
    </subcellularLocation>
</comment>
<sequence length="265" mass="29609">MLHIQNLSKTFNVGTINEKSIFQDFSIQINKGEFVTIIGSNGAGKSTLLNIITGSIIQDQGKILIGDRDISFLEEHKRTKYMGRVFQNPTWGTAPHMTILENLSMANHKGQKFNLFPGISKKDIPGFKEILRELSLGLEDNLDTKVGLLSGGQRQSLALIMSTMTSPEILLLDEHTAALDPKTSEVISALTEKIVKKKQMTTLMVTHNLKHAIEMGDRIIMLHRGKVILDCKGEEKKNLTIPKLLSYFQQSQPEAMLTDEMLFSS</sequence>
<evidence type="ECO:0000313" key="8">
    <source>
        <dbReference type="EMBL" id="MCR1898729.1"/>
    </source>
</evidence>
<gene>
    <name evidence="8" type="ORF">NSA47_06950</name>
</gene>
<dbReference type="Pfam" id="PF00005">
    <property type="entry name" value="ABC_tran"/>
    <property type="match status" value="1"/>
</dbReference>
<dbReference type="GO" id="GO:0005524">
    <property type="term" value="F:ATP binding"/>
    <property type="evidence" value="ECO:0007669"/>
    <property type="project" value="UniProtKB-KW"/>
</dbReference>
<evidence type="ECO:0000256" key="4">
    <source>
        <dbReference type="ARBA" id="ARBA00022741"/>
    </source>
</evidence>
<proteinExistence type="predicted"/>
<keyword evidence="4" id="KW-0547">Nucleotide-binding</keyword>
<evidence type="ECO:0000313" key="9">
    <source>
        <dbReference type="Proteomes" id="UP001205748"/>
    </source>
</evidence>
<dbReference type="InterPro" id="IPR003593">
    <property type="entry name" value="AAA+_ATPase"/>
</dbReference>
<keyword evidence="9" id="KW-1185">Reference proteome</keyword>
<protein>
    <submittedName>
        <fullName evidence="8">ATP-binding cassette domain-containing protein</fullName>
    </submittedName>
</protein>
<dbReference type="AlphaFoldDB" id="A0AAE3HGQ5"/>
<organism evidence="8 9">
    <name type="scientific">Irregularibacter muris</name>
    <dbReference type="NCBI Taxonomy" id="1796619"/>
    <lineage>
        <taxon>Bacteria</taxon>
        <taxon>Bacillati</taxon>
        <taxon>Bacillota</taxon>
        <taxon>Clostridia</taxon>
        <taxon>Eubacteriales</taxon>
        <taxon>Eubacteriaceae</taxon>
        <taxon>Irregularibacter</taxon>
    </lineage>
</organism>
<evidence type="ECO:0000256" key="1">
    <source>
        <dbReference type="ARBA" id="ARBA00004202"/>
    </source>
</evidence>
<dbReference type="Gene3D" id="3.40.50.300">
    <property type="entry name" value="P-loop containing nucleotide triphosphate hydrolases"/>
    <property type="match status" value="1"/>
</dbReference>
<evidence type="ECO:0000256" key="6">
    <source>
        <dbReference type="ARBA" id="ARBA00023136"/>
    </source>
</evidence>
<dbReference type="PANTHER" id="PTHR42788:SF7">
    <property type="entry name" value="NITRATE ABC TRANSPORTER ATP-BINDING PROTEIN"/>
    <property type="match status" value="1"/>
</dbReference>
<keyword evidence="2" id="KW-0813">Transport</keyword>
<evidence type="ECO:0000256" key="2">
    <source>
        <dbReference type="ARBA" id="ARBA00022448"/>
    </source>
</evidence>
<keyword evidence="5 8" id="KW-0067">ATP-binding</keyword>
<evidence type="ECO:0000259" key="7">
    <source>
        <dbReference type="PROSITE" id="PS50893"/>
    </source>
</evidence>
<name>A0AAE3HGQ5_9FIRM</name>
<accession>A0AAE3HGQ5</accession>
<dbReference type="EMBL" id="JANKAS010000005">
    <property type="protein sequence ID" value="MCR1898729.1"/>
    <property type="molecule type" value="Genomic_DNA"/>
</dbReference>
<dbReference type="RefSeq" id="WP_257530372.1">
    <property type="nucleotide sequence ID" value="NZ_JANKAS010000005.1"/>
</dbReference>